<name>A0AA39WVE6_9PEZI</name>
<sequence>MLRHNSPRQTAPSVFALQLQSQTTAAHQPTQRAGCRAPSSMVLAGQRRRNGAESLDCDARVRPFNWQNWRLGLTHNGSALTLQTMGGGAGAFPRGGTPSALFALDTLAVAVQLPTSQQHTTTAPLQIGIVHRVVELHPRYIFEVLKGGWQHGFSIFSYSQLTVLAEASQQSQPPRGDAFRRRHRMLPASPTSVPGTISRNLYSPSGSLSAHLVHEIHGCIAESNVSSPGWSDAEPTSHAHR</sequence>
<evidence type="ECO:0000313" key="2">
    <source>
        <dbReference type="Proteomes" id="UP001175000"/>
    </source>
</evidence>
<keyword evidence="2" id="KW-1185">Reference proteome</keyword>
<reference evidence="1" key="1">
    <citation type="submission" date="2023-06" db="EMBL/GenBank/DDBJ databases">
        <title>Genome-scale phylogeny and comparative genomics of the fungal order Sordariales.</title>
        <authorList>
            <consortium name="Lawrence Berkeley National Laboratory"/>
            <person name="Hensen N."/>
            <person name="Bonometti L."/>
            <person name="Westerberg I."/>
            <person name="Brannstrom I.O."/>
            <person name="Guillou S."/>
            <person name="Cros-Aarteil S."/>
            <person name="Calhoun S."/>
            <person name="Haridas S."/>
            <person name="Kuo A."/>
            <person name="Mondo S."/>
            <person name="Pangilinan J."/>
            <person name="Riley R."/>
            <person name="Labutti K."/>
            <person name="Andreopoulos B."/>
            <person name="Lipzen A."/>
            <person name="Chen C."/>
            <person name="Yanf M."/>
            <person name="Daum C."/>
            <person name="Ng V."/>
            <person name="Clum A."/>
            <person name="Steindorff A."/>
            <person name="Ohm R."/>
            <person name="Martin F."/>
            <person name="Silar P."/>
            <person name="Natvig D."/>
            <person name="Lalanne C."/>
            <person name="Gautier V."/>
            <person name="Ament-Velasquez S.L."/>
            <person name="Kruys A."/>
            <person name="Hutchinson M.I."/>
            <person name="Powell A.J."/>
            <person name="Barry K."/>
            <person name="Miller A.N."/>
            <person name="Grigoriev I.V."/>
            <person name="Debuchy R."/>
            <person name="Gladieux P."/>
            <person name="Thoren M.H."/>
            <person name="Johannesson H."/>
        </authorList>
    </citation>
    <scope>NUCLEOTIDE SEQUENCE</scope>
    <source>
        <strain evidence="1">CBS 606.72</strain>
    </source>
</reference>
<proteinExistence type="predicted"/>
<dbReference type="EMBL" id="JAULSU010000003">
    <property type="protein sequence ID" value="KAK0622338.1"/>
    <property type="molecule type" value="Genomic_DNA"/>
</dbReference>
<dbReference type="AlphaFoldDB" id="A0AA39WVE6"/>
<organism evidence="1 2">
    <name type="scientific">Immersiella caudata</name>
    <dbReference type="NCBI Taxonomy" id="314043"/>
    <lineage>
        <taxon>Eukaryota</taxon>
        <taxon>Fungi</taxon>
        <taxon>Dikarya</taxon>
        <taxon>Ascomycota</taxon>
        <taxon>Pezizomycotina</taxon>
        <taxon>Sordariomycetes</taxon>
        <taxon>Sordariomycetidae</taxon>
        <taxon>Sordariales</taxon>
        <taxon>Lasiosphaeriaceae</taxon>
        <taxon>Immersiella</taxon>
    </lineage>
</organism>
<dbReference type="Proteomes" id="UP001175000">
    <property type="component" value="Unassembled WGS sequence"/>
</dbReference>
<gene>
    <name evidence="1" type="ORF">B0T14DRAFT_147535</name>
</gene>
<comment type="caution">
    <text evidence="1">The sequence shown here is derived from an EMBL/GenBank/DDBJ whole genome shotgun (WGS) entry which is preliminary data.</text>
</comment>
<accession>A0AA39WVE6</accession>
<evidence type="ECO:0000313" key="1">
    <source>
        <dbReference type="EMBL" id="KAK0622338.1"/>
    </source>
</evidence>
<protein>
    <submittedName>
        <fullName evidence="1">Uncharacterized protein</fullName>
    </submittedName>
</protein>